<accession>A0A4Z1RIR5</accession>
<dbReference type="InterPro" id="IPR005648">
    <property type="entry name" value="FlgD"/>
</dbReference>
<feature type="domain" description="FlgD/Vpr Ig-like" evidence="6">
    <location>
        <begin position="111"/>
        <end position="178"/>
    </location>
</feature>
<proteinExistence type="inferred from homology"/>
<dbReference type="InterPro" id="IPR025965">
    <property type="entry name" value="FlgD/Vpr_Ig-like"/>
</dbReference>
<evidence type="ECO:0000256" key="4">
    <source>
        <dbReference type="ARBA" id="ARBA00024746"/>
    </source>
</evidence>
<keyword evidence="9" id="KW-1185">Reference proteome</keyword>
<dbReference type="Pfam" id="PF03963">
    <property type="entry name" value="FlgD"/>
    <property type="match status" value="1"/>
</dbReference>
<evidence type="ECO:0000313" key="9">
    <source>
        <dbReference type="Proteomes" id="UP000298681"/>
    </source>
</evidence>
<keyword evidence="8" id="KW-0966">Cell projection</keyword>
<dbReference type="AlphaFoldDB" id="A0A4Z1RIR5"/>
<protein>
    <recommendedName>
        <fullName evidence="2 5">Basal-body rod modification protein FlgD</fullName>
    </recommendedName>
</protein>
<dbReference type="Pfam" id="PF13861">
    <property type="entry name" value="FLgD_tudor"/>
    <property type="match status" value="1"/>
</dbReference>
<evidence type="ECO:0000259" key="7">
    <source>
        <dbReference type="Pfam" id="PF13861"/>
    </source>
</evidence>
<evidence type="ECO:0000259" key="6">
    <source>
        <dbReference type="Pfam" id="PF13860"/>
    </source>
</evidence>
<gene>
    <name evidence="8" type="primary">flgD</name>
    <name evidence="8" type="ORF">E4582_03850</name>
</gene>
<comment type="similarity">
    <text evidence="1 5">Belongs to the FlgD family.</text>
</comment>
<evidence type="ECO:0000256" key="2">
    <source>
        <dbReference type="ARBA" id="ARBA00016013"/>
    </source>
</evidence>
<dbReference type="Gene3D" id="2.30.30.910">
    <property type="match status" value="1"/>
</dbReference>
<comment type="function">
    <text evidence="4 5">Required for flagellar hook formation. May act as a scaffolding protein.</text>
</comment>
<dbReference type="RefSeq" id="WP_134673372.1">
    <property type="nucleotide sequence ID" value="NZ_SPUH01000001.1"/>
</dbReference>
<evidence type="ECO:0000256" key="1">
    <source>
        <dbReference type="ARBA" id="ARBA00010577"/>
    </source>
</evidence>
<keyword evidence="8" id="KW-0969">Cilium</keyword>
<evidence type="ECO:0000256" key="3">
    <source>
        <dbReference type="ARBA" id="ARBA00022795"/>
    </source>
</evidence>
<reference evidence="8 9" key="1">
    <citation type="submission" date="2019-01" db="EMBL/GenBank/DDBJ databases">
        <authorList>
            <person name="Zhang S."/>
        </authorList>
    </citation>
    <scope>NUCLEOTIDE SEQUENCE [LARGE SCALE GENOMIC DNA]</scope>
    <source>
        <strain evidence="8 9">1626</strain>
    </source>
</reference>
<dbReference type="Proteomes" id="UP000298681">
    <property type="component" value="Unassembled WGS sequence"/>
</dbReference>
<dbReference type="GO" id="GO:0044781">
    <property type="term" value="P:bacterial-type flagellum organization"/>
    <property type="evidence" value="ECO:0007669"/>
    <property type="project" value="UniProtKB-UniRule"/>
</dbReference>
<name>A0A4Z1RIR5_9GAMM</name>
<evidence type="ECO:0000256" key="5">
    <source>
        <dbReference type="RuleBase" id="RU362076"/>
    </source>
</evidence>
<dbReference type="Gene3D" id="2.60.40.4070">
    <property type="match status" value="1"/>
</dbReference>
<sequence length="224" mass="22763">MTSISSDALNNLGLGGAAGKVGGDKRSDSLGQADFLRLMTEQLKHQDPLNPMENSAFLGQMAQFSTVQGIQALNGTVSGFANAMAGDQLMRGAALVGRDVVLPSAKVALGADGEASGLVAAPSPGLVTFDITDANGQPVRQVVVRADTAGEVPFAWDGTNAAGERMPPGQYAITAKHVAGNGDSTTLSTYVRGRVDSVSVGADGLYLDIQGLGTAPVGHVLRVG</sequence>
<keyword evidence="3 5" id="KW-1005">Bacterial flagellum biogenesis</keyword>
<dbReference type="Pfam" id="PF13860">
    <property type="entry name" value="FlgD_ig"/>
    <property type="match status" value="1"/>
</dbReference>
<comment type="caution">
    <text evidence="8">The sequence shown here is derived from an EMBL/GenBank/DDBJ whole genome shotgun (WGS) entry which is preliminary data.</text>
</comment>
<feature type="domain" description="FlgD Tudor-like" evidence="7">
    <location>
        <begin position="87"/>
        <end position="217"/>
    </location>
</feature>
<keyword evidence="8" id="KW-0282">Flagellum</keyword>
<evidence type="ECO:0000313" key="8">
    <source>
        <dbReference type="EMBL" id="TKS53989.1"/>
    </source>
</evidence>
<dbReference type="EMBL" id="SPUH01000001">
    <property type="protein sequence ID" value="TKS53989.1"/>
    <property type="molecule type" value="Genomic_DNA"/>
</dbReference>
<dbReference type="InterPro" id="IPR025963">
    <property type="entry name" value="FLgD_Tudor"/>
</dbReference>
<organism evidence="8 9">
    <name type="scientific">Luteimonas yindakuii</name>
    <dbReference type="NCBI Taxonomy" id="2565782"/>
    <lineage>
        <taxon>Bacteria</taxon>
        <taxon>Pseudomonadati</taxon>
        <taxon>Pseudomonadota</taxon>
        <taxon>Gammaproteobacteria</taxon>
        <taxon>Lysobacterales</taxon>
        <taxon>Lysobacteraceae</taxon>
        <taxon>Luteimonas</taxon>
    </lineage>
</organism>